<evidence type="ECO:0000256" key="1">
    <source>
        <dbReference type="SAM" id="MobiDB-lite"/>
    </source>
</evidence>
<feature type="signal peptide" evidence="2">
    <location>
        <begin position="1"/>
        <end position="28"/>
    </location>
</feature>
<evidence type="ECO:0000313" key="3">
    <source>
        <dbReference type="EMBL" id="TAA39702.1"/>
    </source>
</evidence>
<dbReference type="Proteomes" id="UP000294164">
    <property type="component" value="Unassembled WGS sequence"/>
</dbReference>
<feature type="region of interest" description="Disordered" evidence="1">
    <location>
        <begin position="205"/>
        <end position="241"/>
    </location>
</feature>
<accession>A0A4Q8M1R8</accession>
<feature type="chain" id="PRO_5020889113" evidence="2">
    <location>
        <begin position="29"/>
        <end position="241"/>
    </location>
</feature>
<gene>
    <name evidence="3" type="ORF">EA655_14605</name>
</gene>
<proteinExistence type="predicted"/>
<sequence length="241" mass="26689">MIHRGSMSRIWFGAAIVLISTACAPLPAATRTKQAPPPEQTAEVAEPSIGNTAEELRHLMDAGSLTELRTTYNGNYGASLLFHADSLNYYVTLFRDKQFWRVIRTSSVEQAEQVYKTFVDQTNQLSQVYIDTVRLEAGKRYTERMVELNQKRLQGLQAEVEQQRQQALQVSNALQQNKQQAVSLSSDLRATNTELEALTRRIEQLQQQQGNPALELPPTPATAPAAQPTAPSPSVPAPGTD</sequence>
<evidence type="ECO:0000256" key="2">
    <source>
        <dbReference type="SAM" id="SignalP"/>
    </source>
</evidence>
<evidence type="ECO:0000313" key="4">
    <source>
        <dbReference type="Proteomes" id="UP000294164"/>
    </source>
</evidence>
<protein>
    <submittedName>
        <fullName evidence="3">DUF2968 domain-containing protein</fullName>
    </submittedName>
</protein>
<dbReference type="AlphaFoldDB" id="A0A4Q8M1R8"/>
<dbReference type="OrthoDB" id="5952682at2"/>
<dbReference type="InterPro" id="IPR021350">
    <property type="entry name" value="DUF2968"/>
</dbReference>
<feature type="compositionally biased region" description="Pro residues" evidence="1">
    <location>
        <begin position="230"/>
        <end position="241"/>
    </location>
</feature>
<name>A0A4Q8M1R8_9GAMM</name>
<keyword evidence="2" id="KW-0732">Signal</keyword>
<organism evidence="3 4">
    <name type="scientific">Pseudoxanthomonas winnipegensis</name>
    <dbReference type="NCBI Taxonomy" id="2480810"/>
    <lineage>
        <taxon>Bacteria</taxon>
        <taxon>Pseudomonadati</taxon>
        <taxon>Pseudomonadota</taxon>
        <taxon>Gammaproteobacteria</taxon>
        <taxon>Lysobacterales</taxon>
        <taxon>Lysobacteraceae</taxon>
        <taxon>Pseudoxanthomonas</taxon>
    </lineage>
</organism>
<comment type="caution">
    <text evidence="3">The sequence shown here is derived from an EMBL/GenBank/DDBJ whole genome shotgun (WGS) entry which is preliminary data.</text>
</comment>
<dbReference type="PROSITE" id="PS51257">
    <property type="entry name" value="PROKAR_LIPOPROTEIN"/>
    <property type="match status" value="1"/>
</dbReference>
<dbReference type="Pfam" id="PF11180">
    <property type="entry name" value="DUF2968"/>
    <property type="match status" value="1"/>
</dbReference>
<dbReference type="EMBL" id="SHMG01000009">
    <property type="protein sequence ID" value="TAA39702.1"/>
    <property type="molecule type" value="Genomic_DNA"/>
</dbReference>
<reference evidence="3 4" key="1">
    <citation type="submission" date="2019-02" db="EMBL/GenBank/DDBJ databases">
        <title>WGS of Pseudoxanthomonas species novum from clinical isolates.</title>
        <authorList>
            <person name="Bernier A.-M."/>
            <person name="Bernard K."/>
            <person name="Vachon A."/>
        </authorList>
    </citation>
    <scope>NUCLEOTIDE SEQUENCE [LARGE SCALE GENOMIC DNA]</scope>
    <source>
        <strain evidence="3 4">NML130969</strain>
    </source>
</reference>